<keyword evidence="2" id="KW-0812">Transmembrane</keyword>
<evidence type="ECO:0000313" key="5">
    <source>
        <dbReference type="Proteomes" id="UP000663929"/>
    </source>
</evidence>
<sequence>MSRGKGKGPRWWPMLILWPIIIAFVILLEVAGEAISLQPQFHRALSVVIGLFLTLCWLLFFSRIPWRMRLGALAGCAVFVVLLNAAFEIHPSGDMVPQFRPRWQSTETVKTRSQTEETTAAVAAYPQFQGPNRDAKLTDIHLDRAWDTHPPELLWRQPIDPAWSAFSIQGNLAVTQVQRGESECVIALDLATGKEAWSHCEAGRHATPIGGTGPRATPTIHGDRVLAMGCLGNLVCLQLADGKKIWSRQVFQELGTQPPEWGSSASPLVVDDRVVVSLGIGDAGTLAAYELDDGGPVWTASGDSSAFSSPALLQLDGVDQLVMFAQKMVYGFDPATGGTLWSFPWPTFQPTVSIPITIDATHLLVSSGYGIGASLLQLSRENDQWQATEVWHNRFLKSKFAVMIEHEGFVYGIDEGIMVCIDPNTGERRWKGGRYGHGQMLLVGDLLLVSSEKGELVLIDPKPEALTELHRVKALNGKSWNPPSLAGDLLLVRNAREAACFRVKLRENPSGEAGTETPEQPAEPQPTSAEEQQPNDSESSGG</sequence>
<name>A0A8A4TR67_SULCO</name>
<dbReference type="EMBL" id="CP071793">
    <property type="protein sequence ID" value="QTD52040.1"/>
    <property type="molecule type" value="Genomic_DNA"/>
</dbReference>
<dbReference type="Gene3D" id="2.130.10.10">
    <property type="entry name" value="YVTN repeat-like/Quinoprotein amine dehydrogenase"/>
    <property type="match status" value="1"/>
</dbReference>
<keyword evidence="5" id="KW-1185">Reference proteome</keyword>
<dbReference type="KEGG" id="scor:J3U87_06165"/>
<dbReference type="AlphaFoldDB" id="A0A8A4TR67"/>
<feature type="transmembrane region" description="Helical" evidence="2">
    <location>
        <begin position="12"/>
        <end position="32"/>
    </location>
</feature>
<dbReference type="PANTHER" id="PTHR34512:SF30">
    <property type="entry name" value="OUTER MEMBRANE PROTEIN ASSEMBLY FACTOR BAMB"/>
    <property type="match status" value="1"/>
</dbReference>
<evidence type="ECO:0000259" key="3">
    <source>
        <dbReference type="Pfam" id="PF13360"/>
    </source>
</evidence>
<dbReference type="Pfam" id="PF13360">
    <property type="entry name" value="PQQ_2"/>
    <property type="match status" value="1"/>
</dbReference>
<organism evidence="4 5">
    <name type="scientific">Sulfidibacter corallicola</name>
    <dbReference type="NCBI Taxonomy" id="2818388"/>
    <lineage>
        <taxon>Bacteria</taxon>
        <taxon>Pseudomonadati</taxon>
        <taxon>Acidobacteriota</taxon>
        <taxon>Holophagae</taxon>
        <taxon>Acanthopleuribacterales</taxon>
        <taxon>Acanthopleuribacteraceae</taxon>
        <taxon>Sulfidibacter</taxon>
    </lineage>
</organism>
<protein>
    <submittedName>
        <fullName evidence="4">PQQ-binding-like beta-propeller repeat protein</fullName>
    </submittedName>
</protein>
<evidence type="ECO:0000313" key="4">
    <source>
        <dbReference type="EMBL" id="QTD52040.1"/>
    </source>
</evidence>
<feature type="compositionally biased region" description="Low complexity" evidence="1">
    <location>
        <begin position="512"/>
        <end position="534"/>
    </location>
</feature>
<keyword evidence="2" id="KW-1133">Transmembrane helix</keyword>
<accession>A0A8A4TR67</accession>
<evidence type="ECO:0000256" key="1">
    <source>
        <dbReference type="SAM" id="MobiDB-lite"/>
    </source>
</evidence>
<feature type="domain" description="Pyrrolo-quinoline quinone repeat" evidence="3">
    <location>
        <begin position="184"/>
        <end position="431"/>
    </location>
</feature>
<dbReference type="Proteomes" id="UP000663929">
    <property type="component" value="Chromosome"/>
</dbReference>
<dbReference type="SUPFAM" id="SSF50998">
    <property type="entry name" value="Quinoprotein alcohol dehydrogenase-like"/>
    <property type="match status" value="1"/>
</dbReference>
<dbReference type="InterPro" id="IPR002372">
    <property type="entry name" value="PQQ_rpt_dom"/>
</dbReference>
<dbReference type="RefSeq" id="WP_237382150.1">
    <property type="nucleotide sequence ID" value="NZ_CP071793.1"/>
</dbReference>
<dbReference type="InterPro" id="IPR015943">
    <property type="entry name" value="WD40/YVTN_repeat-like_dom_sf"/>
</dbReference>
<reference evidence="4" key="1">
    <citation type="submission" date="2021-03" db="EMBL/GenBank/DDBJ databases">
        <title>Acanthopleuribacteraceae sp. M133.</title>
        <authorList>
            <person name="Wang G."/>
        </authorList>
    </citation>
    <scope>NUCLEOTIDE SEQUENCE</scope>
    <source>
        <strain evidence="4">M133</strain>
    </source>
</reference>
<feature type="region of interest" description="Disordered" evidence="1">
    <location>
        <begin position="504"/>
        <end position="542"/>
    </location>
</feature>
<evidence type="ECO:0000256" key="2">
    <source>
        <dbReference type="SAM" id="Phobius"/>
    </source>
</evidence>
<gene>
    <name evidence="4" type="ORF">J3U87_06165</name>
</gene>
<dbReference type="PANTHER" id="PTHR34512">
    <property type="entry name" value="CELL SURFACE PROTEIN"/>
    <property type="match status" value="1"/>
</dbReference>
<feature type="transmembrane region" description="Helical" evidence="2">
    <location>
        <begin position="44"/>
        <end position="61"/>
    </location>
</feature>
<keyword evidence="2" id="KW-0472">Membrane</keyword>
<proteinExistence type="predicted"/>
<dbReference type="InterPro" id="IPR011047">
    <property type="entry name" value="Quinoprotein_ADH-like_sf"/>
</dbReference>